<proteinExistence type="predicted"/>
<organism evidence="2 3">
    <name type="scientific">Luteolibacter rhizosphaerae</name>
    <dbReference type="NCBI Taxonomy" id="2989719"/>
    <lineage>
        <taxon>Bacteria</taxon>
        <taxon>Pseudomonadati</taxon>
        <taxon>Verrucomicrobiota</taxon>
        <taxon>Verrucomicrobiia</taxon>
        <taxon>Verrucomicrobiales</taxon>
        <taxon>Verrucomicrobiaceae</taxon>
        <taxon>Luteolibacter</taxon>
    </lineage>
</organism>
<dbReference type="RefSeq" id="WP_264513739.1">
    <property type="nucleotide sequence ID" value="NZ_JAPDDR010000005.1"/>
</dbReference>
<dbReference type="Proteomes" id="UP001165653">
    <property type="component" value="Unassembled WGS sequence"/>
</dbReference>
<gene>
    <name evidence="2" type="ORF">OJ996_11560</name>
</gene>
<evidence type="ECO:0000313" key="3">
    <source>
        <dbReference type="Proteomes" id="UP001165653"/>
    </source>
</evidence>
<sequence length="116" mass="12717">MAAKDTKFKIPAEEIKDLIPPMGACLATDRITVDGAKVGYMYREEADDEGDSGWRFFSGDETQEYAGDPSNWAAYEVNTICNYDPAIIPYLGSEAGTAFGRIEGTDLFEGEELEEG</sequence>
<keyword evidence="3" id="KW-1185">Reference proteome</keyword>
<feature type="domain" description="Immunity protein Imm33" evidence="1">
    <location>
        <begin position="25"/>
        <end position="105"/>
    </location>
</feature>
<dbReference type="InterPro" id="IPR018689">
    <property type="entry name" value="Imm33_dom"/>
</dbReference>
<name>A0ABT3G300_9BACT</name>
<dbReference type="EMBL" id="JAPDDR010000005">
    <property type="protein sequence ID" value="MCW1914216.1"/>
    <property type="molecule type" value="Genomic_DNA"/>
</dbReference>
<accession>A0ABT3G300</accession>
<evidence type="ECO:0000259" key="1">
    <source>
        <dbReference type="Pfam" id="PF09951"/>
    </source>
</evidence>
<comment type="caution">
    <text evidence="2">The sequence shown here is derived from an EMBL/GenBank/DDBJ whole genome shotgun (WGS) entry which is preliminary data.</text>
</comment>
<protein>
    <submittedName>
        <fullName evidence="2">DUF2185 domain-containing protein</fullName>
    </submittedName>
</protein>
<dbReference type="PANTHER" id="PTHR38743:SF2">
    <property type="entry name" value="DUF2185 DOMAIN-CONTAINING PROTEIN"/>
    <property type="match status" value="1"/>
</dbReference>
<evidence type="ECO:0000313" key="2">
    <source>
        <dbReference type="EMBL" id="MCW1914216.1"/>
    </source>
</evidence>
<dbReference type="Pfam" id="PF09951">
    <property type="entry name" value="Imm33"/>
    <property type="match status" value="1"/>
</dbReference>
<dbReference type="PANTHER" id="PTHR38743">
    <property type="entry name" value="SIMILAR TO GLYOXYLASE I FAMILY PROTEIN"/>
    <property type="match status" value="1"/>
</dbReference>
<reference evidence="2" key="1">
    <citation type="submission" date="2022-10" db="EMBL/GenBank/DDBJ databases">
        <title>Luteolibacter sp. GHJ8, whole genome shotgun sequencing project.</title>
        <authorList>
            <person name="Zhao G."/>
            <person name="Shen L."/>
        </authorList>
    </citation>
    <scope>NUCLEOTIDE SEQUENCE</scope>
    <source>
        <strain evidence="2">GHJ8</strain>
    </source>
</reference>